<evidence type="ECO:0000256" key="1">
    <source>
        <dbReference type="ARBA" id="ARBA00006987"/>
    </source>
</evidence>
<comment type="similarity">
    <text evidence="1">Belongs to the UPF0065 (bug) family.</text>
</comment>
<comment type="caution">
    <text evidence="3">The sequence shown here is derived from an EMBL/GenBank/DDBJ whole genome shotgun (WGS) entry which is preliminary data.</text>
</comment>
<dbReference type="Pfam" id="PF03401">
    <property type="entry name" value="TctC"/>
    <property type="match status" value="1"/>
</dbReference>
<gene>
    <name evidence="3" type="ORF">GON04_10930</name>
</gene>
<evidence type="ECO:0000313" key="3">
    <source>
        <dbReference type="EMBL" id="MVQ29965.1"/>
    </source>
</evidence>
<dbReference type="SUPFAM" id="SSF53850">
    <property type="entry name" value="Periplasmic binding protein-like II"/>
    <property type="match status" value="1"/>
</dbReference>
<dbReference type="AlphaFoldDB" id="A0A6N8ITW5"/>
<feature type="chain" id="PRO_5027014331" evidence="2">
    <location>
        <begin position="37"/>
        <end position="336"/>
    </location>
</feature>
<dbReference type="Proteomes" id="UP000469385">
    <property type="component" value="Unassembled WGS sequence"/>
</dbReference>
<evidence type="ECO:0000313" key="4">
    <source>
        <dbReference type="Proteomes" id="UP000469385"/>
    </source>
</evidence>
<dbReference type="Gene3D" id="3.40.190.150">
    <property type="entry name" value="Bordetella uptake gene, domain 1"/>
    <property type="match status" value="1"/>
</dbReference>
<evidence type="ECO:0000256" key="2">
    <source>
        <dbReference type="SAM" id="SignalP"/>
    </source>
</evidence>
<protein>
    <submittedName>
        <fullName evidence="3">Tripartite tricarboxylate transporter substrate binding protein</fullName>
    </submittedName>
</protein>
<dbReference type="PANTHER" id="PTHR42928:SF5">
    <property type="entry name" value="BLR1237 PROTEIN"/>
    <property type="match status" value="1"/>
</dbReference>
<dbReference type="PANTHER" id="PTHR42928">
    <property type="entry name" value="TRICARBOXYLATE-BINDING PROTEIN"/>
    <property type="match status" value="1"/>
</dbReference>
<dbReference type="EMBL" id="WSEL01000003">
    <property type="protein sequence ID" value="MVQ29965.1"/>
    <property type="molecule type" value="Genomic_DNA"/>
</dbReference>
<dbReference type="CDD" id="cd13578">
    <property type="entry name" value="PBP2_Bug27"/>
    <property type="match status" value="1"/>
</dbReference>
<dbReference type="PIRSF" id="PIRSF017082">
    <property type="entry name" value="YflP"/>
    <property type="match status" value="1"/>
</dbReference>
<dbReference type="InterPro" id="IPR005064">
    <property type="entry name" value="BUG"/>
</dbReference>
<name>A0A6N8ITW5_9BURK</name>
<proteinExistence type="inferred from homology"/>
<keyword evidence="2" id="KW-0732">Signal</keyword>
<reference evidence="3 4" key="1">
    <citation type="submission" date="2019-12" db="EMBL/GenBank/DDBJ databases">
        <authorList>
            <person name="Huq M.A."/>
        </authorList>
    </citation>
    <scope>NUCLEOTIDE SEQUENCE [LARGE SCALE GENOMIC DNA]</scope>
    <source>
        <strain evidence="3 4">MAH-25</strain>
    </source>
</reference>
<accession>A0A6N8ITW5</accession>
<keyword evidence="4" id="KW-1185">Reference proteome</keyword>
<dbReference type="InterPro" id="IPR042100">
    <property type="entry name" value="Bug_dom1"/>
</dbReference>
<organism evidence="3 4">
    <name type="scientific">Ramlibacter pinisoli</name>
    <dbReference type="NCBI Taxonomy" id="2682844"/>
    <lineage>
        <taxon>Bacteria</taxon>
        <taxon>Pseudomonadati</taxon>
        <taxon>Pseudomonadota</taxon>
        <taxon>Betaproteobacteria</taxon>
        <taxon>Burkholderiales</taxon>
        <taxon>Comamonadaceae</taxon>
        <taxon>Ramlibacter</taxon>
    </lineage>
</organism>
<sequence>MMRSDANCAGAPASPGRRALLLAAAAAAAVPGPSFAQEGYPQRPIRLLVGFAAGGTPDSIARKIAEAVSRQVGQTLLVDNRAGANGMIAAEALVKAAPDGYTLLLTTPSLVINPSMYKKVPYDLARDVLPITDVALGDGYLLVVNPALGVETLPALIDHAKRGRPLTFSSPGIGNTLHLAAETFADRAGIAITHVPYKGAAPALNAVIAGEVQAMFIPPTVATAHIKSGKVRALGFTSTKRWPELPDVPAIAEALPGFAFDSGWHALFAPAGTPRAIVTRLNTEFRKALQVPEVRSFLVQGGYEPGGRPQPEFAAFVQSEARRYADIVRAAKITPE</sequence>
<dbReference type="Gene3D" id="3.40.190.10">
    <property type="entry name" value="Periplasmic binding protein-like II"/>
    <property type="match status" value="1"/>
</dbReference>
<feature type="signal peptide" evidence="2">
    <location>
        <begin position="1"/>
        <end position="36"/>
    </location>
</feature>